<dbReference type="KEGG" id="tpro:Ga0080559_TMP3568"/>
<dbReference type="InterPro" id="IPR008183">
    <property type="entry name" value="Aldose_1/G6P_1-epimerase"/>
</dbReference>
<accession>A0A1U7D866</accession>
<keyword evidence="1" id="KW-0413">Isomerase</keyword>
<name>A0A1U7D866_9RHOB</name>
<evidence type="ECO:0000313" key="1">
    <source>
        <dbReference type="EMBL" id="APX24364.1"/>
    </source>
</evidence>
<dbReference type="Proteomes" id="UP000186559">
    <property type="component" value="Chromosome"/>
</dbReference>
<reference evidence="1 2" key="1">
    <citation type="submission" date="2016-03" db="EMBL/GenBank/DDBJ databases">
        <title>Deep-sea bacteria in the southern Pacific.</title>
        <authorList>
            <person name="Tang K."/>
        </authorList>
    </citation>
    <scope>NUCLEOTIDE SEQUENCE [LARGE SCALE GENOMIC DNA]</scope>
    <source>
        <strain evidence="1 2">JLT2016</strain>
    </source>
</reference>
<organism evidence="1 2">
    <name type="scientific">Salipiger profundus</name>
    <dbReference type="NCBI Taxonomy" id="1229727"/>
    <lineage>
        <taxon>Bacteria</taxon>
        <taxon>Pseudomonadati</taxon>
        <taxon>Pseudomonadota</taxon>
        <taxon>Alphaproteobacteria</taxon>
        <taxon>Rhodobacterales</taxon>
        <taxon>Roseobacteraceae</taxon>
        <taxon>Salipiger</taxon>
    </lineage>
</organism>
<gene>
    <name evidence="1" type="ORF">Ga0080559_TMP3568</name>
</gene>
<dbReference type="InterPro" id="IPR014718">
    <property type="entry name" value="GH-type_carb-bd"/>
</dbReference>
<dbReference type="InterPro" id="IPR011013">
    <property type="entry name" value="Gal_mutarotase_sf_dom"/>
</dbReference>
<dbReference type="AlphaFoldDB" id="A0A1U7D866"/>
<dbReference type="EMBL" id="CP014796">
    <property type="protein sequence ID" value="APX24364.1"/>
    <property type="molecule type" value="Genomic_DNA"/>
</dbReference>
<proteinExistence type="predicted"/>
<keyword evidence="2" id="KW-1185">Reference proteome</keyword>
<dbReference type="GO" id="GO:0004034">
    <property type="term" value="F:aldose 1-epimerase activity"/>
    <property type="evidence" value="ECO:0007669"/>
    <property type="project" value="UniProtKB-EC"/>
</dbReference>
<dbReference type="CDD" id="cd09021">
    <property type="entry name" value="Aldose_epim_Ec_YphB"/>
    <property type="match status" value="1"/>
</dbReference>
<dbReference type="OrthoDB" id="9796517at2"/>
<evidence type="ECO:0000313" key="2">
    <source>
        <dbReference type="Proteomes" id="UP000186559"/>
    </source>
</evidence>
<dbReference type="Gene3D" id="2.70.98.10">
    <property type="match status" value="1"/>
</dbReference>
<protein>
    <submittedName>
        <fullName evidence="1">Aldose 1-epimerase</fullName>
        <ecNumber evidence="1">5.1.3.3</ecNumber>
    </submittedName>
</protein>
<dbReference type="Pfam" id="PF01263">
    <property type="entry name" value="Aldose_epim"/>
    <property type="match status" value="1"/>
</dbReference>
<dbReference type="EC" id="5.1.3.3" evidence="1"/>
<dbReference type="SUPFAM" id="SSF74650">
    <property type="entry name" value="Galactose mutarotase-like"/>
    <property type="match status" value="1"/>
</dbReference>
<sequence>MIALGNDRVRLTVDPDRGASVLRFEALMGAGAVPVLAPADPPGDGPAEAAMFLMAPFANRARGNRLRHGNHVIPVQPNTDEPLALHGIAWQRTWTVAAQSSDRLRLRLDPADRDPMRLRMTFDIALTATGAAFGLTLETTGDGVLPVGLGFHPFFPRLPETTVAFAAQHLWPEGEGHLPRGREPVPGGEDYRAPRRLPEAWRNQCYSGWSGRADIDQPSLGYTLRMEARGLGALMLFATPDMPRFALEPQSHVSGETATGPDGLRSLAPGASVSGAMALDVSQAAGPG</sequence>
<dbReference type="GO" id="GO:0005975">
    <property type="term" value="P:carbohydrate metabolic process"/>
    <property type="evidence" value="ECO:0007669"/>
    <property type="project" value="InterPro"/>
</dbReference>
<dbReference type="RefSeq" id="WP_076624240.1">
    <property type="nucleotide sequence ID" value="NZ_BMEW01000008.1"/>
</dbReference>
<dbReference type="STRING" id="1229727.Ga0080559_TMP3568"/>
<dbReference type="GO" id="GO:0030246">
    <property type="term" value="F:carbohydrate binding"/>
    <property type="evidence" value="ECO:0007669"/>
    <property type="project" value="InterPro"/>
</dbReference>